<evidence type="ECO:0000313" key="2">
    <source>
        <dbReference type="EMBL" id="SNZ19793.1"/>
    </source>
</evidence>
<dbReference type="EMBL" id="OBEL01000003">
    <property type="protein sequence ID" value="SNZ19793.1"/>
    <property type="molecule type" value="Genomic_DNA"/>
</dbReference>
<reference evidence="2 3" key="1">
    <citation type="submission" date="2017-09" db="EMBL/GenBank/DDBJ databases">
        <authorList>
            <person name="Ehlers B."/>
            <person name="Leendertz F.H."/>
        </authorList>
    </citation>
    <scope>NUCLEOTIDE SEQUENCE [LARGE SCALE GENOMIC DNA]</scope>
    <source>
        <strain evidence="2 3">DSM 18289</strain>
    </source>
</reference>
<dbReference type="InterPro" id="IPR035437">
    <property type="entry name" value="SNase_OB-fold_sf"/>
</dbReference>
<dbReference type="SUPFAM" id="SSF50199">
    <property type="entry name" value="Staphylococcal nuclease"/>
    <property type="match status" value="1"/>
</dbReference>
<evidence type="ECO:0000259" key="1">
    <source>
        <dbReference type="PROSITE" id="PS50830"/>
    </source>
</evidence>
<dbReference type="AlphaFoldDB" id="A0A285PET6"/>
<dbReference type="RefSeq" id="WP_170956113.1">
    <property type="nucleotide sequence ID" value="NZ_OBEL01000003.1"/>
</dbReference>
<dbReference type="PROSITE" id="PS50830">
    <property type="entry name" value="TNASE_3"/>
    <property type="match status" value="1"/>
</dbReference>
<sequence>MLIRTLSIVCLTLLYHGAFSKLAWSKANYLAGPVEAELVEVLDGDTIRVRAKIWLHQSISILVRLNGIDAPELRRPKCAAEKELAIQSRQYLASLLSDQSLQLTSIQGGKYFGRVVAIVQTDQSENLSQDMLRSGLARLYKKGKRKSWCKPV</sequence>
<dbReference type="InterPro" id="IPR016071">
    <property type="entry name" value="Staphylococal_nuclease_OB-fold"/>
</dbReference>
<accession>A0A285PET6</accession>
<proteinExistence type="predicted"/>
<evidence type="ECO:0000313" key="3">
    <source>
        <dbReference type="Proteomes" id="UP000219439"/>
    </source>
</evidence>
<dbReference type="Gene3D" id="2.40.50.90">
    <property type="match status" value="1"/>
</dbReference>
<gene>
    <name evidence="2" type="ORF">SAMN06265368_2885</name>
</gene>
<dbReference type="Pfam" id="PF00565">
    <property type="entry name" value="SNase"/>
    <property type="match status" value="1"/>
</dbReference>
<keyword evidence="3" id="KW-1185">Reference proteome</keyword>
<protein>
    <submittedName>
        <fullName evidence="2">Nuclease homologue</fullName>
    </submittedName>
</protein>
<name>A0A285PET6_9HYPH</name>
<dbReference type="SMART" id="SM00318">
    <property type="entry name" value="SNc"/>
    <property type="match status" value="1"/>
</dbReference>
<feature type="domain" description="TNase-like" evidence="1">
    <location>
        <begin position="32"/>
        <end position="140"/>
    </location>
</feature>
<organism evidence="2 3">
    <name type="scientific">Cohaesibacter gelatinilyticus</name>
    <dbReference type="NCBI Taxonomy" id="372072"/>
    <lineage>
        <taxon>Bacteria</taxon>
        <taxon>Pseudomonadati</taxon>
        <taxon>Pseudomonadota</taxon>
        <taxon>Alphaproteobacteria</taxon>
        <taxon>Hyphomicrobiales</taxon>
        <taxon>Cohaesibacteraceae</taxon>
    </lineage>
</organism>
<dbReference type="Proteomes" id="UP000219439">
    <property type="component" value="Unassembled WGS sequence"/>
</dbReference>